<dbReference type="GO" id="GO:0019265">
    <property type="term" value="P:glycine biosynthetic process, by transamination of glyoxylate"/>
    <property type="evidence" value="ECO:0007669"/>
    <property type="project" value="TreeGrafter"/>
</dbReference>
<accession>A0A090QWX0</accession>
<dbReference type="GO" id="GO:0008453">
    <property type="term" value="F:alanine-glyoxylate transaminase activity"/>
    <property type="evidence" value="ECO:0007669"/>
    <property type="project" value="UniProtKB-EC"/>
</dbReference>
<evidence type="ECO:0000256" key="4">
    <source>
        <dbReference type="ARBA" id="ARBA00022679"/>
    </source>
</evidence>
<dbReference type="Gene3D" id="3.90.1150.10">
    <property type="entry name" value="Aspartate Aminotransferase, domain 1"/>
    <property type="match status" value="1"/>
</dbReference>
<dbReference type="STRING" id="754436.JCM19237_2450"/>
<comment type="caution">
    <text evidence="6">The sequence shown here is derived from an EMBL/GenBank/DDBJ whole genome shotgun (WGS) entry which is preliminary data.</text>
</comment>
<reference evidence="6 7" key="1">
    <citation type="journal article" date="2014" name="Genome Announc.">
        <title>Draft Genome Sequences of Two Vibrionaceae Species, Vibrio ponticus C121 and Photobacterium aphoticum C119, Isolated as Coral Reef Microbiota.</title>
        <authorList>
            <person name="Al-saari N."/>
            <person name="Meirelles P.M."/>
            <person name="Mino S."/>
            <person name="Suda W."/>
            <person name="Oshima K."/>
            <person name="Hattori M."/>
            <person name="Ohkuma M."/>
            <person name="Thompson F.L."/>
            <person name="Gomez-Gil B."/>
            <person name="Sawabe T."/>
            <person name="Sawabe T."/>
        </authorList>
    </citation>
    <scope>NUCLEOTIDE SEQUENCE [LARGE SCALE GENOMIC DNA]</scope>
    <source>
        <strain evidence="6 7">JCM 19237</strain>
    </source>
</reference>
<dbReference type="InterPro" id="IPR015424">
    <property type="entry name" value="PyrdxlP-dep_Trfase"/>
</dbReference>
<dbReference type="PANTHER" id="PTHR21152:SF40">
    <property type="entry name" value="ALANINE--GLYOXYLATE AMINOTRANSFERASE"/>
    <property type="match status" value="1"/>
</dbReference>
<keyword evidence="5" id="KW-0663">Pyridoxal phosphate</keyword>
<evidence type="ECO:0000313" key="6">
    <source>
        <dbReference type="EMBL" id="GAL06359.1"/>
    </source>
</evidence>
<dbReference type="SUPFAM" id="SSF53383">
    <property type="entry name" value="PLP-dependent transferases"/>
    <property type="match status" value="1"/>
</dbReference>
<dbReference type="EMBL" id="BBMN01000011">
    <property type="protein sequence ID" value="GAL06359.1"/>
    <property type="molecule type" value="Genomic_DNA"/>
</dbReference>
<organism evidence="6 7">
    <name type="scientific">Photobacterium aphoticum</name>
    <dbReference type="NCBI Taxonomy" id="754436"/>
    <lineage>
        <taxon>Bacteria</taxon>
        <taxon>Pseudomonadati</taxon>
        <taxon>Pseudomonadota</taxon>
        <taxon>Gammaproteobacteria</taxon>
        <taxon>Vibrionales</taxon>
        <taxon>Vibrionaceae</taxon>
        <taxon>Photobacterium</taxon>
    </lineage>
</organism>
<protein>
    <submittedName>
        <fullName evidence="6">Serine-pyruvate aminotransferase</fullName>
        <ecNumber evidence="6">2.6.1.44</ecNumber>
        <ecNumber evidence="6">2.6.1.51</ecNumber>
    </submittedName>
</protein>
<evidence type="ECO:0000256" key="2">
    <source>
        <dbReference type="ARBA" id="ARBA00009236"/>
    </source>
</evidence>
<evidence type="ECO:0000256" key="1">
    <source>
        <dbReference type="ARBA" id="ARBA00001933"/>
    </source>
</evidence>
<keyword evidence="4 6" id="KW-0808">Transferase</keyword>
<evidence type="ECO:0000256" key="5">
    <source>
        <dbReference type="ARBA" id="ARBA00022898"/>
    </source>
</evidence>
<proteinExistence type="inferred from homology"/>
<comment type="cofactor">
    <cofactor evidence="1">
        <name>pyridoxal 5'-phosphate</name>
        <dbReference type="ChEBI" id="CHEBI:597326"/>
    </cofactor>
</comment>
<sequence length="108" mass="11980">MLLKNEGLEQAWQRHRDMHQTLRAGLEALGITFVVDEAHRLPQLNAVYIPEGVDDAAIRARLLNDYNLEIGAGLGALAGKAWRIGLMGYAARRENVALCLRALETCLK</sequence>
<dbReference type="Proteomes" id="UP000029227">
    <property type="component" value="Unassembled WGS sequence"/>
</dbReference>
<comment type="similarity">
    <text evidence="2">Belongs to the class-V pyridoxal-phosphate-dependent aminotransferase family.</text>
</comment>
<keyword evidence="3 6" id="KW-0032">Aminotransferase</keyword>
<evidence type="ECO:0000256" key="3">
    <source>
        <dbReference type="ARBA" id="ARBA00022576"/>
    </source>
</evidence>
<dbReference type="eggNOG" id="COG0075">
    <property type="taxonomic scope" value="Bacteria"/>
</dbReference>
<dbReference type="GO" id="GO:0004760">
    <property type="term" value="F:L-serine-pyruvate transaminase activity"/>
    <property type="evidence" value="ECO:0007669"/>
    <property type="project" value="UniProtKB-EC"/>
</dbReference>
<dbReference type="EC" id="2.6.1.44" evidence="6"/>
<keyword evidence="6" id="KW-0670">Pyruvate</keyword>
<evidence type="ECO:0000313" key="7">
    <source>
        <dbReference type="Proteomes" id="UP000029227"/>
    </source>
</evidence>
<dbReference type="InterPro" id="IPR015422">
    <property type="entry name" value="PyrdxlP-dep_Trfase_small"/>
</dbReference>
<name>A0A090QWX0_9GAMM</name>
<dbReference type="EC" id="2.6.1.51" evidence="6"/>
<dbReference type="PANTHER" id="PTHR21152">
    <property type="entry name" value="AMINOTRANSFERASE CLASS V"/>
    <property type="match status" value="1"/>
</dbReference>
<dbReference type="AlphaFoldDB" id="A0A090QWX0"/>
<gene>
    <name evidence="6" type="ORF">JCM19237_2450</name>
</gene>
<dbReference type="FunFam" id="3.90.1150.10:FF:000039">
    <property type="entry name" value="Serine--pyruvate aminotransferase"/>
    <property type="match status" value="1"/>
</dbReference>